<protein>
    <recommendedName>
        <fullName evidence="3">Copper amine oxidase-like N-terminal domain-containing protein</fullName>
    </recommendedName>
</protein>
<evidence type="ECO:0000313" key="5">
    <source>
        <dbReference type="Proteomes" id="UP000006620"/>
    </source>
</evidence>
<feature type="signal peptide" evidence="2">
    <location>
        <begin position="1"/>
        <end position="25"/>
    </location>
</feature>
<evidence type="ECO:0000313" key="4">
    <source>
        <dbReference type="EMBL" id="AEI40864.1"/>
    </source>
</evidence>
<dbReference type="Pfam" id="PF07833">
    <property type="entry name" value="Cu_amine_oxidN1"/>
    <property type="match status" value="1"/>
</dbReference>
<name>F8F7W0_PAEMK</name>
<dbReference type="PATRIC" id="fig|1036673.3.peg.2071"/>
<evidence type="ECO:0000256" key="2">
    <source>
        <dbReference type="SAM" id="SignalP"/>
    </source>
</evidence>
<dbReference type="InterPro" id="IPR029050">
    <property type="entry name" value="Immunoprotect_excell_Ig-like"/>
</dbReference>
<reference evidence="4 5" key="2">
    <citation type="journal article" date="2013" name="Genome Announc.">
        <title>Genome Sequence of Growth-Improving Paenibacillus mucilaginosus Strain KNP414.</title>
        <authorList>
            <person name="Lu J.J."/>
            <person name="Wang J.F."/>
            <person name="Hu X.F."/>
        </authorList>
    </citation>
    <scope>NUCLEOTIDE SEQUENCE [LARGE SCALE GENOMIC DNA]</scope>
    <source>
        <strain evidence="4 5">KNP414</strain>
    </source>
</reference>
<reference evidence="5" key="1">
    <citation type="submission" date="2011-06" db="EMBL/GenBank/DDBJ databases">
        <title>Complete genome sequence of Paenibacillus mucilaginosus KNP414.</title>
        <authorList>
            <person name="Wang J."/>
            <person name="Hu S."/>
            <person name="Hu X."/>
            <person name="Zhang B."/>
            <person name="Dong D."/>
            <person name="Zhang S."/>
            <person name="Zhao K."/>
            <person name="Wu D."/>
        </authorList>
    </citation>
    <scope>NUCLEOTIDE SEQUENCE [LARGE SCALE GENOMIC DNA]</scope>
    <source>
        <strain evidence="5">KNP414</strain>
    </source>
</reference>
<dbReference type="AlphaFoldDB" id="F8F7W0"/>
<dbReference type="Gene3D" id="3.30.457.10">
    <property type="entry name" value="Copper amine oxidase-like, N-terminal domain"/>
    <property type="match status" value="1"/>
</dbReference>
<keyword evidence="1 2" id="KW-0732">Signal</keyword>
<dbReference type="KEGG" id="pms:KNP414_02303"/>
<sequence length="222" mass="23337">MMKKITAAAVLAVTALGSAAVGVYAASDLKLFVNGKPSPSVVENINGSSYVPLRAVAEMLGAEVKWNGDSRTIHIDAKDAHPEEASVPAAPAEAKTFATSIAVSSGPMRMQISKVILDPAYKKEGAPAPMKAVVLEVKVENTSDERLTWQVGNGKVITNTQEQINGSAASDPVGGEFNGKVIKTGKIVFEVENLDGITSLQYFAEGAYKEGYNPAGANITWK</sequence>
<dbReference type="Gene3D" id="2.60.40.1240">
    <property type="match status" value="1"/>
</dbReference>
<dbReference type="InterPro" id="IPR012854">
    <property type="entry name" value="Cu_amine_oxidase-like_N"/>
</dbReference>
<evidence type="ECO:0000256" key="1">
    <source>
        <dbReference type="ARBA" id="ARBA00022729"/>
    </source>
</evidence>
<dbReference type="HOGENOM" id="CLU_1249603_0_0_9"/>
<organism evidence="4 5">
    <name type="scientific">Paenibacillus mucilaginosus (strain KNP414)</name>
    <dbReference type="NCBI Taxonomy" id="1036673"/>
    <lineage>
        <taxon>Bacteria</taxon>
        <taxon>Bacillati</taxon>
        <taxon>Bacillota</taxon>
        <taxon>Bacilli</taxon>
        <taxon>Bacillales</taxon>
        <taxon>Paenibacillaceae</taxon>
        <taxon>Paenibacillus</taxon>
    </lineage>
</organism>
<dbReference type="SUPFAM" id="SSF55383">
    <property type="entry name" value="Copper amine oxidase, domain N"/>
    <property type="match status" value="1"/>
</dbReference>
<dbReference type="EMBL" id="CP002869">
    <property type="protein sequence ID" value="AEI40864.1"/>
    <property type="molecule type" value="Genomic_DNA"/>
</dbReference>
<feature type="domain" description="Copper amine oxidase-like N-terminal" evidence="3">
    <location>
        <begin position="43"/>
        <end position="75"/>
    </location>
</feature>
<feature type="chain" id="PRO_5003370261" description="Copper amine oxidase-like N-terminal domain-containing protein" evidence="2">
    <location>
        <begin position="26"/>
        <end position="222"/>
    </location>
</feature>
<evidence type="ECO:0000259" key="3">
    <source>
        <dbReference type="Pfam" id="PF07833"/>
    </source>
</evidence>
<accession>F8F7W0</accession>
<dbReference type="Proteomes" id="UP000006620">
    <property type="component" value="Chromosome"/>
</dbReference>
<gene>
    <name evidence="4" type="ordered locus">KNP414_02303</name>
</gene>
<dbReference type="InterPro" id="IPR036582">
    <property type="entry name" value="Mao_N_sf"/>
</dbReference>
<proteinExistence type="predicted"/>